<dbReference type="Pfam" id="PF04384">
    <property type="entry name" value="Fe-S_assembly"/>
    <property type="match status" value="1"/>
</dbReference>
<comment type="caution">
    <text evidence="1">The sequence shown here is derived from an EMBL/GenBank/DDBJ whole genome shotgun (WGS) entry which is preliminary data.</text>
</comment>
<name>A0ABQ1KUS9_9GAMM</name>
<dbReference type="NCBIfam" id="TIGR03412">
    <property type="entry name" value="iscX_yfhJ"/>
    <property type="match status" value="1"/>
</dbReference>
<sequence length="66" mass="7792">MGLKWIDVQEIVIELDEKYPELDPLQINFPDLMQMVLELDGFDDDPSHCGEKILEAIQMTWIEERD</sequence>
<dbReference type="InterPro" id="IPR007479">
    <property type="entry name" value="ISC_FeS_clus_asmbl_IscsX"/>
</dbReference>
<organism evidence="1 2">
    <name type="scientific">Marinobacterium zhoushanense</name>
    <dbReference type="NCBI Taxonomy" id="1679163"/>
    <lineage>
        <taxon>Bacteria</taxon>
        <taxon>Pseudomonadati</taxon>
        <taxon>Pseudomonadota</taxon>
        <taxon>Gammaproteobacteria</taxon>
        <taxon>Oceanospirillales</taxon>
        <taxon>Oceanospirillaceae</taxon>
        <taxon>Marinobacterium</taxon>
    </lineage>
</organism>
<evidence type="ECO:0000313" key="2">
    <source>
        <dbReference type="Proteomes" id="UP000629025"/>
    </source>
</evidence>
<evidence type="ECO:0008006" key="3">
    <source>
        <dbReference type="Google" id="ProtNLM"/>
    </source>
</evidence>
<dbReference type="RefSeq" id="WP_188752253.1">
    <property type="nucleotide sequence ID" value="NZ_BMIJ01000012.1"/>
</dbReference>
<reference evidence="2" key="1">
    <citation type="journal article" date="2019" name="Int. J. Syst. Evol. Microbiol.">
        <title>The Global Catalogue of Microorganisms (GCM) 10K type strain sequencing project: providing services to taxonomists for standard genome sequencing and annotation.</title>
        <authorList>
            <consortium name="The Broad Institute Genomics Platform"/>
            <consortium name="The Broad Institute Genome Sequencing Center for Infectious Disease"/>
            <person name="Wu L."/>
            <person name="Ma J."/>
        </authorList>
    </citation>
    <scope>NUCLEOTIDE SEQUENCE [LARGE SCALE GENOMIC DNA]</scope>
    <source>
        <strain evidence="2">CGMCC 1.15341</strain>
    </source>
</reference>
<protein>
    <recommendedName>
        <fullName evidence="3">FeS assembly protein IscX</fullName>
    </recommendedName>
</protein>
<dbReference type="EMBL" id="BMIJ01000012">
    <property type="protein sequence ID" value="GGC11691.1"/>
    <property type="molecule type" value="Genomic_DNA"/>
</dbReference>
<accession>A0ABQ1KUS9</accession>
<gene>
    <name evidence="1" type="ORF">GCM10011352_42690</name>
</gene>
<dbReference type="InterPro" id="IPR036762">
    <property type="entry name" value="IscX-like_sf"/>
</dbReference>
<dbReference type="PIRSF" id="PIRSF039003">
    <property type="entry name" value="IscX"/>
    <property type="match status" value="1"/>
</dbReference>
<dbReference type="PANTHER" id="PTHR37532:SF1">
    <property type="entry name" value="PROTEIN ISCX"/>
    <property type="match status" value="1"/>
</dbReference>
<evidence type="ECO:0000313" key="1">
    <source>
        <dbReference type="EMBL" id="GGC11691.1"/>
    </source>
</evidence>
<dbReference type="SUPFAM" id="SSF140319">
    <property type="entry name" value="IscX-like"/>
    <property type="match status" value="1"/>
</dbReference>
<dbReference type="PANTHER" id="PTHR37532">
    <property type="entry name" value="PROTEIN ISCX"/>
    <property type="match status" value="1"/>
</dbReference>
<dbReference type="Proteomes" id="UP000629025">
    <property type="component" value="Unassembled WGS sequence"/>
</dbReference>
<dbReference type="Gene3D" id="1.10.10.600">
    <property type="entry name" value="IscX-like"/>
    <property type="match status" value="1"/>
</dbReference>
<proteinExistence type="predicted"/>
<keyword evidence="2" id="KW-1185">Reference proteome</keyword>